<comment type="similarity">
    <text evidence="1">Belongs to the RutC family.</text>
</comment>
<evidence type="ECO:0000256" key="1">
    <source>
        <dbReference type="ARBA" id="ARBA00010552"/>
    </source>
</evidence>
<dbReference type="InterPro" id="IPR035959">
    <property type="entry name" value="RutC-like_sf"/>
</dbReference>
<dbReference type="InterPro" id="IPR006175">
    <property type="entry name" value="YjgF/YER057c/UK114"/>
</dbReference>
<sequence>MKRVIETDEAPAAVGAYSQATTNGSLLYTAGQIPLTPDGELLDDEDIATQTTQSLDNVMAILAEAGADATDVLKTTVFLADIDDFDEMNETYATYFDEEPPARSAVEVGNLPKGVGVEIEAVAVVDEE</sequence>
<dbReference type="Pfam" id="PF01042">
    <property type="entry name" value="Ribonuc_L-PSP"/>
    <property type="match status" value="1"/>
</dbReference>
<dbReference type="FunFam" id="3.30.1330.40:FF:000001">
    <property type="entry name" value="L-PSP family endoribonuclease"/>
    <property type="match status" value="1"/>
</dbReference>
<proteinExistence type="inferred from homology"/>
<dbReference type="GeneID" id="300250580"/>
<dbReference type="NCBIfam" id="TIGR00004">
    <property type="entry name" value="Rid family detoxifying hydrolase"/>
    <property type="match status" value="1"/>
</dbReference>
<dbReference type="InterPro" id="IPR006056">
    <property type="entry name" value="RidA"/>
</dbReference>
<keyword evidence="3" id="KW-1185">Reference proteome</keyword>
<evidence type="ECO:0000313" key="3">
    <source>
        <dbReference type="Proteomes" id="UP000053621"/>
    </source>
</evidence>
<dbReference type="AlphaFoldDB" id="A0A2P4NL84"/>
<dbReference type="Proteomes" id="UP000053621">
    <property type="component" value="Unassembled WGS sequence"/>
</dbReference>
<dbReference type="OrthoDB" id="211138at2157"/>
<dbReference type="PROSITE" id="PS01094">
    <property type="entry name" value="UPF0076"/>
    <property type="match status" value="1"/>
</dbReference>
<dbReference type="GO" id="GO:0019239">
    <property type="term" value="F:deaminase activity"/>
    <property type="evidence" value="ECO:0007669"/>
    <property type="project" value="TreeGrafter"/>
</dbReference>
<dbReference type="Gene3D" id="3.30.1330.40">
    <property type="entry name" value="RutC-like"/>
    <property type="match status" value="1"/>
</dbReference>
<name>A0A2P4NL84_9EURY</name>
<dbReference type="GO" id="GO:0005829">
    <property type="term" value="C:cytosol"/>
    <property type="evidence" value="ECO:0007669"/>
    <property type="project" value="TreeGrafter"/>
</dbReference>
<reference evidence="2" key="1">
    <citation type="submission" date="2017-08" db="EMBL/GenBank/DDBJ databases">
        <title>Haloferax marisrubri sp. nov., isolated from the Discovery deep brine-seawater interface in the Red Sea.</title>
        <authorList>
            <person name="Zhang G."/>
            <person name="Stingl U."/>
        </authorList>
    </citation>
    <scope>NUCLEOTIDE SEQUENCE [LARGE SCALE GENOMIC DNA]</scope>
    <source>
        <strain evidence="2">SB3</strain>
    </source>
</reference>
<accession>A0A2P4NL84</accession>
<dbReference type="InterPro" id="IPR019897">
    <property type="entry name" value="RidA_CS"/>
</dbReference>
<dbReference type="EMBL" id="LOPW02000022">
    <property type="protein sequence ID" value="POG53876.1"/>
    <property type="molecule type" value="Genomic_DNA"/>
</dbReference>
<organism evidence="2 3">
    <name type="scientific">Haloferax marisrubri</name>
    <dbReference type="NCBI Taxonomy" id="1544719"/>
    <lineage>
        <taxon>Archaea</taxon>
        <taxon>Methanobacteriati</taxon>
        <taxon>Methanobacteriota</taxon>
        <taxon>Stenosarchaea group</taxon>
        <taxon>Halobacteria</taxon>
        <taxon>Halobacteriales</taxon>
        <taxon>Haloferacaceae</taxon>
        <taxon>Haloferax</taxon>
    </lineage>
</organism>
<dbReference type="SUPFAM" id="SSF55298">
    <property type="entry name" value="YjgF-like"/>
    <property type="match status" value="1"/>
</dbReference>
<dbReference type="PANTHER" id="PTHR11803">
    <property type="entry name" value="2-IMINOBUTANOATE/2-IMINOPROPANOATE DEAMINASE RIDA"/>
    <property type="match status" value="1"/>
</dbReference>
<dbReference type="CDD" id="cd00448">
    <property type="entry name" value="YjgF_YER057c_UK114_family"/>
    <property type="match status" value="1"/>
</dbReference>
<dbReference type="RefSeq" id="WP_004044463.1">
    <property type="nucleotide sequence ID" value="NZ_LOPW02000022.1"/>
</dbReference>
<dbReference type="PANTHER" id="PTHR11803:SF58">
    <property type="entry name" value="PROTEIN HMF1-RELATED"/>
    <property type="match status" value="1"/>
</dbReference>
<evidence type="ECO:0000313" key="2">
    <source>
        <dbReference type="EMBL" id="POG53876.1"/>
    </source>
</evidence>
<protein>
    <submittedName>
        <fullName evidence="2">Reactive intermediate/imine deaminase</fullName>
    </submittedName>
</protein>
<comment type="caution">
    <text evidence="2">The sequence shown here is derived from an EMBL/GenBank/DDBJ whole genome shotgun (WGS) entry which is preliminary data.</text>
</comment>
<gene>
    <name evidence="2" type="ORF">AUR65_019100</name>
</gene>